<dbReference type="InterPro" id="IPR043428">
    <property type="entry name" value="LivM-like"/>
</dbReference>
<keyword evidence="3 6" id="KW-0812">Transmembrane</keyword>
<dbReference type="AlphaFoldDB" id="A0A7C2SNG3"/>
<evidence type="ECO:0000256" key="1">
    <source>
        <dbReference type="ARBA" id="ARBA00004651"/>
    </source>
</evidence>
<feature type="transmembrane region" description="Helical" evidence="6">
    <location>
        <begin position="50"/>
        <end position="69"/>
    </location>
</feature>
<dbReference type="PANTHER" id="PTHR30482">
    <property type="entry name" value="HIGH-AFFINITY BRANCHED-CHAIN AMINO ACID TRANSPORT SYSTEM PERMEASE"/>
    <property type="match status" value="1"/>
</dbReference>
<feature type="transmembrane region" description="Helical" evidence="6">
    <location>
        <begin position="234"/>
        <end position="261"/>
    </location>
</feature>
<evidence type="ECO:0000256" key="6">
    <source>
        <dbReference type="SAM" id="Phobius"/>
    </source>
</evidence>
<reference evidence="7" key="1">
    <citation type="journal article" date="2020" name="mSystems">
        <title>Genome- and Community-Level Interaction Insights into Carbon Utilization and Element Cycling Functions of Hydrothermarchaeota in Hydrothermal Sediment.</title>
        <authorList>
            <person name="Zhou Z."/>
            <person name="Liu Y."/>
            <person name="Xu W."/>
            <person name="Pan J."/>
            <person name="Luo Z.H."/>
            <person name="Li M."/>
        </authorList>
    </citation>
    <scope>NUCLEOTIDE SEQUENCE [LARGE SCALE GENOMIC DNA]</scope>
    <source>
        <strain evidence="7">SpSt-12</strain>
    </source>
</reference>
<protein>
    <submittedName>
        <fullName evidence="7">Branched-chain amino acid ABC transporter permease</fullName>
    </submittedName>
</protein>
<comment type="subcellular location">
    <subcellularLocation>
        <location evidence="1">Cell membrane</location>
        <topology evidence="1">Multi-pass membrane protein</topology>
    </subcellularLocation>
</comment>
<evidence type="ECO:0000313" key="7">
    <source>
        <dbReference type="EMBL" id="HET21212.1"/>
    </source>
</evidence>
<dbReference type="PANTHER" id="PTHR30482:SF20">
    <property type="entry name" value="HIGH-AFFINITY BRANCHED-CHAIN AMINO ACID TRANSPORT SYSTEM PERMEASE PROTEIN LIVM"/>
    <property type="match status" value="1"/>
</dbReference>
<dbReference type="Pfam" id="PF02653">
    <property type="entry name" value="BPD_transp_2"/>
    <property type="match status" value="1"/>
</dbReference>
<evidence type="ECO:0000256" key="5">
    <source>
        <dbReference type="ARBA" id="ARBA00023136"/>
    </source>
</evidence>
<dbReference type="EMBL" id="DSCQ01000044">
    <property type="protein sequence ID" value="HET21212.1"/>
    <property type="molecule type" value="Genomic_DNA"/>
</dbReference>
<evidence type="ECO:0000256" key="2">
    <source>
        <dbReference type="ARBA" id="ARBA00022475"/>
    </source>
</evidence>
<feature type="transmembrane region" description="Helical" evidence="6">
    <location>
        <begin position="282"/>
        <end position="303"/>
    </location>
</feature>
<dbReference type="InterPro" id="IPR001851">
    <property type="entry name" value="ABC_transp_permease"/>
</dbReference>
<feature type="transmembrane region" description="Helical" evidence="6">
    <location>
        <begin position="108"/>
        <end position="128"/>
    </location>
</feature>
<gene>
    <name evidence="7" type="ORF">ENN70_03775</name>
</gene>
<keyword evidence="5 6" id="KW-0472">Membrane</keyword>
<feature type="transmembrane region" description="Helical" evidence="6">
    <location>
        <begin position="152"/>
        <end position="170"/>
    </location>
</feature>
<dbReference type="GO" id="GO:0005886">
    <property type="term" value="C:plasma membrane"/>
    <property type="evidence" value="ECO:0007669"/>
    <property type="project" value="UniProtKB-SubCell"/>
</dbReference>
<feature type="transmembrane region" description="Helical" evidence="6">
    <location>
        <begin position="200"/>
        <end position="222"/>
    </location>
</feature>
<accession>A0A7C2SNG3</accession>
<sequence>MRFLMAGLLVLAAGMPLVLPEAYLYILGLAYIFAVMVISWDLMVGYTGQVNLGHTTFVGLGAYVAALMQTPLRSGMALHPALAIIAGGVTASAVGLAIGIITLRLRGYYFSLVTAILPLVFMQTVFIWRELFGGEEGFTVENTIFTTTLEKYYFSLLVLLVSLIIMKKIVDSRIGLRFMAIRDSEELAESLGINTTRYKVMAFILSSFFAGIAGAMVVNYRFTVSPDLYGVPLMLLIILSAVLGGLGTLYGPLVGAIVIYLAKNWWLGDLIRTFSFPINDEIVLYAILIAVGILMPEGFYHGVKRWVKSISSEKK</sequence>
<organism evidence="7">
    <name type="scientific">Archaeoglobus fulgidus</name>
    <dbReference type="NCBI Taxonomy" id="2234"/>
    <lineage>
        <taxon>Archaea</taxon>
        <taxon>Methanobacteriati</taxon>
        <taxon>Methanobacteriota</taxon>
        <taxon>Archaeoglobi</taxon>
        <taxon>Archaeoglobales</taxon>
        <taxon>Archaeoglobaceae</taxon>
        <taxon>Archaeoglobus</taxon>
    </lineage>
</organism>
<keyword evidence="2" id="KW-1003">Cell membrane</keyword>
<evidence type="ECO:0000256" key="3">
    <source>
        <dbReference type="ARBA" id="ARBA00022692"/>
    </source>
</evidence>
<dbReference type="GO" id="GO:0015658">
    <property type="term" value="F:branched-chain amino acid transmembrane transporter activity"/>
    <property type="evidence" value="ECO:0007669"/>
    <property type="project" value="InterPro"/>
</dbReference>
<comment type="caution">
    <text evidence="7">The sequence shown here is derived from an EMBL/GenBank/DDBJ whole genome shotgun (WGS) entry which is preliminary data.</text>
</comment>
<feature type="transmembrane region" description="Helical" evidence="6">
    <location>
        <begin position="24"/>
        <end position="43"/>
    </location>
</feature>
<proteinExistence type="predicted"/>
<dbReference type="CDD" id="cd06581">
    <property type="entry name" value="TM_PBP1_LivM_like"/>
    <property type="match status" value="1"/>
</dbReference>
<keyword evidence="4 6" id="KW-1133">Transmembrane helix</keyword>
<evidence type="ECO:0000256" key="4">
    <source>
        <dbReference type="ARBA" id="ARBA00022989"/>
    </source>
</evidence>
<name>A0A7C2SNG3_ARCFL</name>
<feature type="transmembrane region" description="Helical" evidence="6">
    <location>
        <begin position="81"/>
        <end position="101"/>
    </location>
</feature>